<feature type="non-terminal residue" evidence="6">
    <location>
        <position position="1"/>
    </location>
</feature>
<dbReference type="GO" id="GO:0030424">
    <property type="term" value="C:axon"/>
    <property type="evidence" value="ECO:0007669"/>
    <property type="project" value="TreeGrafter"/>
</dbReference>
<dbReference type="GO" id="GO:0098794">
    <property type="term" value="C:postsynapse"/>
    <property type="evidence" value="ECO:0007669"/>
    <property type="project" value="TreeGrafter"/>
</dbReference>
<reference evidence="6" key="1">
    <citation type="submission" date="2016-03" db="EMBL/GenBank/DDBJ databases">
        <title>Gut transcriptome analysis on engorged females of Ornithodoros mimon (Acari: Argasidae) and phylogenetic inferences of soft ticks.</title>
        <authorList>
            <person name="Landulfo G.A."/>
            <person name="Giovanni D."/>
            <person name="Carvalho E."/>
            <person name="Junqueira-de-Azevedo I."/>
            <person name="Patane J."/>
            <person name="Mendoca R."/>
            <person name="Barros-Battesti D."/>
        </authorList>
    </citation>
    <scope>NUCLEOTIDE SEQUENCE</scope>
    <source>
        <strain evidence="6">Females</strain>
        <tissue evidence="6">Gut</tissue>
    </source>
</reference>
<dbReference type="EMBL" id="GEIB01000967">
    <property type="protein sequence ID" value="JAR87084.1"/>
    <property type="molecule type" value="Transcribed_RNA"/>
</dbReference>
<dbReference type="SMART" id="SM00237">
    <property type="entry name" value="Calx_beta"/>
    <property type="match status" value="1"/>
</dbReference>
<feature type="non-terminal residue" evidence="6">
    <location>
        <position position="167"/>
    </location>
</feature>
<dbReference type="Gene3D" id="2.60.40.2030">
    <property type="match status" value="2"/>
</dbReference>
<dbReference type="InterPro" id="IPR003644">
    <property type="entry name" value="Calx_beta"/>
</dbReference>
<accession>A0A147B8K3</accession>
<evidence type="ECO:0000256" key="4">
    <source>
        <dbReference type="ARBA" id="ARBA00023065"/>
    </source>
</evidence>
<dbReference type="SUPFAM" id="SSF141072">
    <property type="entry name" value="CalX-like"/>
    <property type="match status" value="2"/>
</dbReference>
<evidence type="ECO:0000256" key="1">
    <source>
        <dbReference type="ARBA" id="ARBA00022729"/>
    </source>
</evidence>
<sequence length="167" mass="19188">PGETQRKVSIQIVQDNQWEPDETFFIKLCLPEQTNLQVVLGRKAIMEVTIIDDDDPGVFQFRRRGLLVRESVGYAQVAVIRTRGTDGVAYVHWRTKSQTATDGKDFIAGDGNRSLRDPSQTGTWRWVEEFDFKVFVLFRFHVVDDGNLDVLFLLAVFEDHFSFSADE</sequence>
<dbReference type="Pfam" id="PF03160">
    <property type="entry name" value="Calx-beta"/>
    <property type="match status" value="1"/>
</dbReference>
<evidence type="ECO:0000259" key="5">
    <source>
        <dbReference type="SMART" id="SM00237"/>
    </source>
</evidence>
<dbReference type="PANTHER" id="PTHR11878:SF76">
    <property type="entry name" value="CALX-BETA DOMAIN-CONTAINING PROTEIN"/>
    <property type="match status" value="1"/>
</dbReference>
<evidence type="ECO:0000256" key="2">
    <source>
        <dbReference type="ARBA" id="ARBA00022737"/>
    </source>
</evidence>
<proteinExistence type="predicted"/>
<evidence type="ECO:0000256" key="3">
    <source>
        <dbReference type="ARBA" id="ARBA00022837"/>
    </source>
</evidence>
<organism evidence="6">
    <name type="scientific">Alectorobius mimon</name>
    <dbReference type="NCBI Taxonomy" id="360319"/>
    <lineage>
        <taxon>Eukaryota</taxon>
        <taxon>Metazoa</taxon>
        <taxon>Ecdysozoa</taxon>
        <taxon>Arthropoda</taxon>
        <taxon>Chelicerata</taxon>
        <taxon>Arachnida</taxon>
        <taxon>Acari</taxon>
        <taxon>Parasitiformes</taxon>
        <taxon>Ixodida</taxon>
        <taxon>Ixodoidea</taxon>
        <taxon>Argasidae</taxon>
        <taxon>Ornithodorinae</taxon>
        <taxon>Alectorobius</taxon>
    </lineage>
</organism>
<evidence type="ECO:0000313" key="6">
    <source>
        <dbReference type="EMBL" id="JAR87084.1"/>
    </source>
</evidence>
<feature type="domain" description="Calx-beta" evidence="5">
    <location>
        <begin position="46"/>
        <end position="166"/>
    </location>
</feature>
<dbReference type="InterPro" id="IPR051171">
    <property type="entry name" value="CaCA"/>
</dbReference>
<dbReference type="PANTHER" id="PTHR11878">
    <property type="entry name" value="SODIUM/CALCIUM EXCHANGER"/>
    <property type="match status" value="1"/>
</dbReference>
<keyword evidence="4" id="KW-0406">Ion transport</keyword>
<keyword evidence="3" id="KW-0106">Calcium</keyword>
<dbReference type="GO" id="GO:0042383">
    <property type="term" value="C:sarcolemma"/>
    <property type="evidence" value="ECO:0007669"/>
    <property type="project" value="TreeGrafter"/>
</dbReference>
<protein>
    <submittedName>
        <fullName evidence="6">Sodium calcium exchanger 1 like</fullName>
    </submittedName>
</protein>
<dbReference type="GO" id="GO:0005432">
    <property type="term" value="F:calcium:sodium antiporter activity"/>
    <property type="evidence" value="ECO:0007669"/>
    <property type="project" value="TreeGrafter"/>
</dbReference>
<dbReference type="InterPro" id="IPR038081">
    <property type="entry name" value="CalX-like_sf"/>
</dbReference>
<keyword evidence="2" id="KW-0677">Repeat</keyword>
<keyword evidence="4" id="KW-0813">Transport</keyword>
<dbReference type="AlphaFoldDB" id="A0A147B8K3"/>
<dbReference type="GO" id="GO:0098703">
    <property type="term" value="P:calcium ion import across plasma membrane"/>
    <property type="evidence" value="ECO:0007669"/>
    <property type="project" value="TreeGrafter"/>
</dbReference>
<name>A0A147B8K3_9ACAR</name>
<keyword evidence="1" id="KW-0732">Signal</keyword>
<dbReference type="GO" id="GO:0007154">
    <property type="term" value="P:cell communication"/>
    <property type="evidence" value="ECO:0007669"/>
    <property type="project" value="InterPro"/>
</dbReference>